<dbReference type="EMBL" id="BAAAPN010000057">
    <property type="protein sequence ID" value="GAA1766480.1"/>
    <property type="molecule type" value="Genomic_DNA"/>
</dbReference>
<organism evidence="2 3">
    <name type="scientific">Nostocoides vanveenii</name>
    <dbReference type="NCBI Taxonomy" id="330835"/>
    <lineage>
        <taxon>Bacteria</taxon>
        <taxon>Bacillati</taxon>
        <taxon>Actinomycetota</taxon>
        <taxon>Actinomycetes</taxon>
        <taxon>Micrococcales</taxon>
        <taxon>Intrasporangiaceae</taxon>
        <taxon>Nostocoides</taxon>
    </lineage>
</organism>
<feature type="compositionally biased region" description="Low complexity" evidence="1">
    <location>
        <begin position="1"/>
        <end position="12"/>
    </location>
</feature>
<reference evidence="3" key="1">
    <citation type="journal article" date="2019" name="Int. J. Syst. Evol. Microbiol.">
        <title>The Global Catalogue of Microorganisms (GCM) 10K type strain sequencing project: providing services to taxonomists for standard genome sequencing and annotation.</title>
        <authorList>
            <consortium name="The Broad Institute Genomics Platform"/>
            <consortium name="The Broad Institute Genome Sequencing Center for Infectious Disease"/>
            <person name="Wu L."/>
            <person name="Ma J."/>
        </authorList>
    </citation>
    <scope>NUCLEOTIDE SEQUENCE [LARGE SCALE GENOMIC DNA]</scope>
    <source>
        <strain evidence="3">JCM 15591</strain>
    </source>
</reference>
<gene>
    <name evidence="2" type="ORF">GCM10009810_26640</name>
</gene>
<protein>
    <submittedName>
        <fullName evidence="2">Uncharacterized protein</fullName>
    </submittedName>
</protein>
<evidence type="ECO:0000256" key="1">
    <source>
        <dbReference type="SAM" id="MobiDB-lite"/>
    </source>
</evidence>
<comment type="caution">
    <text evidence="2">The sequence shown here is derived from an EMBL/GenBank/DDBJ whole genome shotgun (WGS) entry which is preliminary data.</text>
</comment>
<sequence>MTPRAAGGQAAPTRRRAGRGARPGPGGTASDEDLLAGFLNGLDADALRGLLREFATDAGIRRALLVRAAASVGTDADLAATLTASVKATLTLPRRLDRRQSTAYAAAAAALLDELEGHLAAGRADATREPLQEAAVRLRKVVMNVYDDAGLMGACCQRAADLHVRACREGAPNVLRLAKWLTSFRTSSPGWPRTDLASYADLFDERAMAAYRAGIDAYAVRLSGAREWDRRMLHQLQVELADHDGDVDGAIAILRSREHPAYDEILERLDAAGRTDDALALVDEAVRAERYSARAQLRGHWLSPDAVSDHYLAAGRVDDALAFARTLLVKDPSTTSLAHLLRVGSETGTAAAQKNWATSWARDRASRSSGDVLIDWALAAGDLEEARAVALEFGAGAQWSQLSTALEATHPKDAADLHRPRLADDLRYPDTRTYPEIAERLATMLQLYARAGLADEFIAEIRGIRAQYANRPSLQLAMDAAALPR</sequence>
<dbReference type="RefSeq" id="WP_344067234.1">
    <property type="nucleotide sequence ID" value="NZ_BAAAPN010000057.1"/>
</dbReference>
<accession>A0ABP4X0T5</accession>
<proteinExistence type="predicted"/>
<keyword evidence="3" id="KW-1185">Reference proteome</keyword>
<name>A0ABP4X0T5_9MICO</name>
<evidence type="ECO:0000313" key="3">
    <source>
        <dbReference type="Proteomes" id="UP001501475"/>
    </source>
</evidence>
<dbReference type="Proteomes" id="UP001501475">
    <property type="component" value="Unassembled WGS sequence"/>
</dbReference>
<evidence type="ECO:0000313" key="2">
    <source>
        <dbReference type="EMBL" id="GAA1766480.1"/>
    </source>
</evidence>
<feature type="region of interest" description="Disordered" evidence="1">
    <location>
        <begin position="1"/>
        <end position="30"/>
    </location>
</feature>